<evidence type="ECO:0000313" key="1">
    <source>
        <dbReference type="EMBL" id="MFC7286783.1"/>
    </source>
</evidence>
<dbReference type="Proteomes" id="UP001596542">
    <property type="component" value="Unassembled WGS sequence"/>
</dbReference>
<accession>A0ABW2I733</accession>
<gene>
    <name evidence="1" type="ORF">ACFQPC_01925</name>
</gene>
<dbReference type="InterPro" id="IPR006975">
    <property type="entry name" value="NifQ"/>
</dbReference>
<evidence type="ECO:0000313" key="2">
    <source>
        <dbReference type="Proteomes" id="UP001596542"/>
    </source>
</evidence>
<reference evidence="2" key="1">
    <citation type="journal article" date="2019" name="Int. J. Syst. Evol. Microbiol.">
        <title>The Global Catalogue of Microorganisms (GCM) 10K type strain sequencing project: providing services to taxonomists for standard genome sequencing and annotation.</title>
        <authorList>
            <consortium name="The Broad Institute Genomics Platform"/>
            <consortium name="The Broad Institute Genome Sequencing Center for Infectious Disease"/>
            <person name="Wu L."/>
            <person name="Ma J."/>
        </authorList>
    </citation>
    <scope>NUCLEOTIDE SEQUENCE [LARGE SCALE GENOMIC DNA]</scope>
    <source>
        <strain evidence="2">KACC 12508</strain>
    </source>
</reference>
<proteinExistence type="predicted"/>
<name>A0ABW2I733_9BURK</name>
<organism evidence="1 2">
    <name type="scientific">Herminiimonas glaciei</name>
    <dbReference type="NCBI Taxonomy" id="523788"/>
    <lineage>
        <taxon>Bacteria</taxon>
        <taxon>Pseudomonadati</taxon>
        <taxon>Pseudomonadota</taxon>
        <taxon>Betaproteobacteria</taxon>
        <taxon>Burkholderiales</taxon>
        <taxon>Oxalobacteraceae</taxon>
        <taxon>Herminiimonas</taxon>
    </lineage>
</organism>
<dbReference type="RefSeq" id="WP_382269960.1">
    <property type="nucleotide sequence ID" value="NZ_JBHTBU010000001.1"/>
</dbReference>
<protein>
    <submittedName>
        <fullName evidence="1">Nitrogen fixation protein NifQ</fullName>
    </submittedName>
</protein>
<comment type="caution">
    <text evidence="1">The sequence shown here is derived from an EMBL/GenBank/DDBJ whole genome shotgun (WGS) entry which is preliminary data.</text>
</comment>
<dbReference type="Pfam" id="PF04891">
    <property type="entry name" value="NifQ"/>
    <property type="match status" value="1"/>
</dbReference>
<dbReference type="EMBL" id="JBHTBU010000001">
    <property type="protein sequence ID" value="MFC7286783.1"/>
    <property type="molecule type" value="Genomic_DNA"/>
</dbReference>
<keyword evidence="2" id="KW-1185">Reference proteome</keyword>
<sequence>MNNCELLLEAFSAEPGNHAYRAIAGVLDGASVGALPRFGEWLGLGEEEFWEMLDVCFPGARDAGWEPSVPVSDAAIPCEFQDLVDMLEADRSSGAVETGWLAHALACGCFGGNHLWHDMGLSGREDVTVLLQQYFRPVFDANTNQMKWKKFFYHRICERMDLHPCPEPVCSDCDNYAVCYGSEKTITVHRV</sequence>